<evidence type="ECO:0000256" key="2">
    <source>
        <dbReference type="ARBA" id="ARBA00022692"/>
    </source>
</evidence>
<evidence type="ECO:0000313" key="7">
    <source>
        <dbReference type="Proteomes" id="UP001231189"/>
    </source>
</evidence>
<keyword evidence="3" id="KW-1133">Transmembrane helix</keyword>
<keyword evidence="7" id="KW-1185">Reference proteome</keyword>
<accession>A0AAD8TKN7</accession>
<evidence type="ECO:0000256" key="5">
    <source>
        <dbReference type="ARBA" id="ARBA00023136"/>
    </source>
</evidence>
<sequence length="558" mass="63084">MADFGVDDLRLAAFAEREGRLLGRRRRSSLPPPTDCCAESSPVPGSIWRRKLRKKHAGCVVLEEIIKSALFQLHSVEDSLAFWDSKAETTHPRKMYYMAFERGPKGLAEMTCQAFWQLKNPYKFVLDSAYGMDQLIAQRMDALTDVQNCLAAFLAEIFSKVEKSSVDSDENSDFPLLTLAKIGNSLYQTLGPALKSVVSKDPGEFGMVELVDLESSEWTMDMSMHVISLIYKNVQIFDNAISSELLLHGKPRHVSMYWLPYSCGTIAFMGCSIWLLRNGSLEGTKQILTGIWNKRVKRPVISIRDELTGSLTGEDNLGNQRKEVNMMKDSLMRQYREFFKNTTNQPPSDLSEDDLLKHVFESNEQRLAAADSRFKVVNTLSLALDADLYRALLIKVDKHALRFQQELLRVCQFIKEHGLNLAILEVLPALGCFVVLARLAHSYVRGALRARAQTQKTTVALLLTTIEIDISTLAMLDEEGEHHGESGILGMMISKIDNLLTAIEPSARKFREWKWLRKDLIELARPQTSHVRRGKILHRLQFGYQSLRVGAPNAMTGE</sequence>
<dbReference type="Proteomes" id="UP001231189">
    <property type="component" value="Unassembled WGS sequence"/>
</dbReference>
<keyword evidence="2" id="KW-0812">Transmembrane</keyword>
<comment type="subcellular location">
    <subcellularLocation>
        <location evidence="1">Mitochondrion membrane</location>
        <topology evidence="1">Multi-pass membrane protein</topology>
    </subcellularLocation>
</comment>
<dbReference type="PANTHER" id="PTHR28234">
    <property type="entry name" value="NUCLEAR CONTROL OF ATPASE PROTEIN 2"/>
    <property type="match status" value="1"/>
</dbReference>
<evidence type="ECO:0000256" key="3">
    <source>
        <dbReference type="ARBA" id="ARBA00022989"/>
    </source>
</evidence>
<dbReference type="InterPro" id="IPR013946">
    <property type="entry name" value="NCA2-like"/>
</dbReference>
<dbReference type="GO" id="GO:0005741">
    <property type="term" value="C:mitochondrial outer membrane"/>
    <property type="evidence" value="ECO:0007669"/>
    <property type="project" value="TreeGrafter"/>
</dbReference>
<dbReference type="EMBL" id="JAUUTY010000002">
    <property type="protein sequence ID" value="KAK1683444.1"/>
    <property type="molecule type" value="Genomic_DNA"/>
</dbReference>
<keyword evidence="5" id="KW-0472">Membrane</keyword>
<name>A0AAD8TKN7_LOLMU</name>
<gene>
    <name evidence="6" type="ORF">QYE76_044292</name>
</gene>
<evidence type="ECO:0000256" key="4">
    <source>
        <dbReference type="ARBA" id="ARBA00023128"/>
    </source>
</evidence>
<dbReference type="Pfam" id="PF08637">
    <property type="entry name" value="NCA2"/>
    <property type="match status" value="1"/>
</dbReference>
<reference evidence="6" key="1">
    <citation type="submission" date="2023-07" db="EMBL/GenBank/DDBJ databases">
        <title>A chromosome-level genome assembly of Lolium multiflorum.</title>
        <authorList>
            <person name="Chen Y."/>
            <person name="Copetti D."/>
            <person name="Kolliker R."/>
            <person name="Studer B."/>
        </authorList>
    </citation>
    <scope>NUCLEOTIDE SEQUENCE</scope>
    <source>
        <strain evidence="6">02402/16</strain>
        <tissue evidence="6">Leaf</tissue>
    </source>
</reference>
<dbReference type="AlphaFoldDB" id="A0AAD8TKN7"/>
<keyword evidence="4" id="KW-0496">Mitochondrion</keyword>
<proteinExistence type="predicted"/>
<evidence type="ECO:0000256" key="1">
    <source>
        <dbReference type="ARBA" id="ARBA00004225"/>
    </source>
</evidence>
<organism evidence="6 7">
    <name type="scientific">Lolium multiflorum</name>
    <name type="common">Italian ryegrass</name>
    <name type="synonym">Lolium perenne subsp. multiflorum</name>
    <dbReference type="NCBI Taxonomy" id="4521"/>
    <lineage>
        <taxon>Eukaryota</taxon>
        <taxon>Viridiplantae</taxon>
        <taxon>Streptophyta</taxon>
        <taxon>Embryophyta</taxon>
        <taxon>Tracheophyta</taxon>
        <taxon>Spermatophyta</taxon>
        <taxon>Magnoliopsida</taxon>
        <taxon>Liliopsida</taxon>
        <taxon>Poales</taxon>
        <taxon>Poaceae</taxon>
        <taxon>BOP clade</taxon>
        <taxon>Pooideae</taxon>
        <taxon>Poodae</taxon>
        <taxon>Poeae</taxon>
        <taxon>Poeae Chloroplast Group 2 (Poeae type)</taxon>
        <taxon>Loliodinae</taxon>
        <taxon>Loliinae</taxon>
        <taxon>Lolium</taxon>
    </lineage>
</organism>
<comment type="caution">
    <text evidence="6">The sequence shown here is derived from an EMBL/GenBank/DDBJ whole genome shotgun (WGS) entry which is preliminary data.</text>
</comment>
<evidence type="ECO:0000313" key="6">
    <source>
        <dbReference type="EMBL" id="KAK1683444.1"/>
    </source>
</evidence>
<dbReference type="PANTHER" id="PTHR28234:SF1">
    <property type="entry name" value="NUCLEAR CONTROL OF ATPASE PROTEIN 2"/>
    <property type="match status" value="1"/>
</dbReference>
<protein>
    <submittedName>
        <fullName evidence="6">Uncharacterized protein</fullName>
    </submittedName>
</protein>